<dbReference type="InterPro" id="IPR051426">
    <property type="entry name" value="Peflin/Sorcin_CaBP"/>
</dbReference>
<dbReference type="Pfam" id="PF13202">
    <property type="entry name" value="EF-hand_5"/>
    <property type="match status" value="1"/>
</dbReference>
<proteinExistence type="predicted"/>
<feature type="region of interest" description="Disordered" evidence="6">
    <location>
        <begin position="1"/>
        <end position="134"/>
    </location>
</feature>
<dbReference type="AlphaFoldDB" id="A0AA35SNG0"/>
<keyword evidence="4" id="KW-0677">Repeat</keyword>
<keyword evidence="5" id="KW-0106">Calcium</keyword>
<comment type="caution">
    <text evidence="8">The sequence shown here is derived from an EMBL/GenBank/DDBJ whole genome shotgun (WGS) entry which is preliminary data.</text>
</comment>
<dbReference type="Gene3D" id="1.10.238.10">
    <property type="entry name" value="EF-hand"/>
    <property type="match status" value="1"/>
</dbReference>
<dbReference type="GO" id="GO:0048306">
    <property type="term" value="F:calcium-dependent protein binding"/>
    <property type="evidence" value="ECO:0007669"/>
    <property type="project" value="UniProtKB-ARBA"/>
</dbReference>
<keyword evidence="9" id="KW-1185">Reference proteome</keyword>
<dbReference type="PANTHER" id="PTHR46212:SF3">
    <property type="entry name" value="GH27120P"/>
    <property type="match status" value="1"/>
</dbReference>
<evidence type="ECO:0000313" key="9">
    <source>
        <dbReference type="Proteomes" id="UP001174909"/>
    </source>
</evidence>
<feature type="domain" description="EF-hand" evidence="7">
    <location>
        <begin position="202"/>
        <end position="237"/>
    </location>
</feature>
<dbReference type="SMART" id="SM00054">
    <property type="entry name" value="EFh"/>
    <property type="match status" value="3"/>
</dbReference>
<dbReference type="PROSITE" id="PS50222">
    <property type="entry name" value="EF_HAND_2"/>
    <property type="match status" value="2"/>
</dbReference>
<evidence type="ECO:0000256" key="2">
    <source>
        <dbReference type="ARBA" id="ARBA00022490"/>
    </source>
</evidence>
<accession>A0AA35SNG0</accession>
<dbReference type="InterPro" id="IPR018247">
    <property type="entry name" value="EF_Hand_1_Ca_BS"/>
</dbReference>
<feature type="domain" description="EF-hand" evidence="7">
    <location>
        <begin position="135"/>
        <end position="170"/>
    </location>
</feature>
<evidence type="ECO:0000256" key="5">
    <source>
        <dbReference type="ARBA" id="ARBA00022837"/>
    </source>
</evidence>
<dbReference type="CDD" id="cd16184">
    <property type="entry name" value="EFh_PEF_peflin"/>
    <property type="match status" value="1"/>
</dbReference>
<evidence type="ECO:0000259" key="7">
    <source>
        <dbReference type="PROSITE" id="PS50222"/>
    </source>
</evidence>
<dbReference type="PROSITE" id="PS00018">
    <property type="entry name" value="EF_HAND_1"/>
    <property type="match status" value="2"/>
</dbReference>
<dbReference type="GO" id="GO:0005737">
    <property type="term" value="C:cytoplasm"/>
    <property type="evidence" value="ECO:0007669"/>
    <property type="project" value="UniProtKB-SubCell"/>
</dbReference>
<dbReference type="Pfam" id="PF13499">
    <property type="entry name" value="EF-hand_7"/>
    <property type="match status" value="1"/>
</dbReference>
<keyword evidence="2" id="KW-0963">Cytoplasm</keyword>
<reference evidence="8" key="1">
    <citation type="submission" date="2023-03" db="EMBL/GenBank/DDBJ databases">
        <authorList>
            <person name="Steffen K."/>
            <person name="Cardenas P."/>
        </authorList>
    </citation>
    <scope>NUCLEOTIDE SEQUENCE</scope>
</reference>
<feature type="compositionally biased region" description="Low complexity" evidence="6">
    <location>
        <begin position="27"/>
        <end position="40"/>
    </location>
</feature>
<protein>
    <submittedName>
        <fullName evidence="8">Peflin</fullName>
    </submittedName>
</protein>
<name>A0AA35SNG0_GEOBA</name>
<dbReference type="SUPFAM" id="SSF47473">
    <property type="entry name" value="EF-hand"/>
    <property type="match status" value="1"/>
</dbReference>
<evidence type="ECO:0000256" key="6">
    <source>
        <dbReference type="SAM" id="MobiDB-lite"/>
    </source>
</evidence>
<dbReference type="EMBL" id="CASHTH010002580">
    <property type="protein sequence ID" value="CAI8031966.1"/>
    <property type="molecule type" value="Genomic_DNA"/>
</dbReference>
<evidence type="ECO:0000313" key="8">
    <source>
        <dbReference type="EMBL" id="CAI8031966.1"/>
    </source>
</evidence>
<feature type="compositionally biased region" description="Pro residues" evidence="6">
    <location>
        <begin position="16"/>
        <end position="26"/>
    </location>
</feature>
<comment type="subcellular location">
    <subcellularLocation>
        <location evidence="1">Cytoplasm</location>
    </subcellularLocation>
</comment>
<evidence type="ECO:0000256" key="3">
    <source>
        <dbReference type="ARBA" id="ARBA00022723"/>
    </source>
</evidence>
<gene>
    <name evidence="8" type="ORF">GBAR_LOCUS18104</name>
</gene>
<evidence type="ECO:0000256" key="1">
    <source>
        <dbReference type="ARBA" id="ARBA00004496"/>
    </source>
</evidence>
<organism evidence="8 9">
    <name type="scientific">Geodia barretti</name>
    <name type="common">Barrett's horny sponge</name>
    <dbReference type="NCBI Taxonomy" id="519541"/>
    <lineage>
        <taxon>Eukaryota</taxon>
        <taxon>Metazoa</taxon>
        <taxon>Porifera</taxon>
        <taxon>Demospongiae</taxon>
        <taxon>Heteroscleromorpha</taxon>
        <taxon>Tetractinellida</taxon>
        <taxon>Astrophorina</taxon>
        <taxon>Geodiidae</taxon>
        <taxon>Geodia</taxon>
    </lineage>
</organism>
<sequence>MAYQGHGQARGYGPPQGYPGQPPPAGYPGQQFPPRGYQGQQPPPGGYPGQQLPPAGYPGQQAPAGYPGQQAPAGYPGQQAPGGYPGQQAPGGYPGQQAPGGYPGQQAPGGYPGQQAPGGYPGQPPASGPPGCPPGVDPSVYSWFVAVDADNSGSITATELQQALTNGNWSHFNPETCRLMIGLFDRDSNGTIDVQEFSQLWQYINQWKGVFDRYDRDRSGNIDLGELLTAYNEMGFRVSTQFCQLVVMRFDRLAKKSLKFDDFIQSCVMLRSLTDAFRTRDTNLNGVITVSYEDFMTMAISNKP</sequence>
<feature type="compositionally biased region" description="Pro residues" evidence="6">
    <location>
        <begin position="122"/>
        <end position="134"/>
    </location>
</feature>
<dbReference type="InterPro" id="IPR002048">
    <property type="entry name" value="EF_hand_dom"/>
</dbReference>
<dbReference type="PANTHER" id="PTHR46212">
    <property type="entry name" value="PEFLIN"/>
    <property type="match status" value="1"/>
</dbReference>
<dbReference type="InterPro" id="IPR011992">
    <property type="entry name" value="EF-hand-dom_pair"/>
</dbReference>
<feature type="compositionally biased region" description="Low complexity" evidence="6">
    <location>
        <begin position="49"/>
        <end position="118"/>
    </location>
</feature>
<keyword evidence="3" id="KW-0479">Metal-binding</keyword>
<evidence type="ECO:0000256" key="4">
    <source>
        <dbReference type="ARBA" id="ARBA00022737"/>
    </source>
</evidence>
<dbReference type="GO" id="GO:0005509">
    <property type="term" value="F:calcium ion binding"/>
    <property type="evidence" value="ECO:0007669"/>
    <property type="project" value="InterPro"/>
</dbReference>
<dbReference type="Proteomes" id="UP001174909">
    <property type="component" value="Unassembled WGS sequence"/>
</dbReference>